<protein>
    <recommendedName>
        <fullName evidence="4">Lipoprotein</fullName>
    </recommendedName>
</protein>
<proteinExistence type="predicted"/>
<evidence type="ECO:0008006" key="4">
    <source>
        <dbReference type="Google" id="ProtNLM"/>
    </source>
</evidence>
<organism evidence="2 3">
    <name type="scientific">Flavobacterium psychrophilum</name>
    <dbReference type="NCBI Taxonomy" id="96345"/>
    <lineage>
        <taxon>Bacteria</taxon>
        <taxon>Pseudomonadati</taxon>
        <taxon>Bacteroidota</taxon>
        <taxon>Flavobacteriia</taxon>
        <taxon>Flavobacteriales</taxon>
        <taxon>Flavobacteriaceae</taxon>
        <taxon>Flavobacterium</taxon>
    </lineage>
</organism>
<evidence type="ECO:0000256" key="1">
    <source>
        <dbReference type="SAM" id="SignalP"/>
    </source>
</evidence>
<gene>
    <name evidence="2" type="ORF">H0H26_04785</name>
</gene>
<reference evidence="2 3" key="1">
    <citation type="submission" date="2020-07" db="EMBL/GenBank/DDBJ databases">
        <title>Genomic characterization of Flavobacterium psychrophilum strains.</title>
        <authorList>
            <person name="Castillo D."/>
            <person name="Jorgensen J."/>
            <person name="Middelboe M."/>
        </authorList>
    </citation>
    <scope>NUCLEOTIDE SEQUENCE [LARGE SCALE GENOMIC DNA]</scope>
    <source>
        <strain evidence="2 3">FPS-R7</strain>
    </source>
</reference>
<accession>A0A7U2RB21</accession>
<evidence type="ECO:0000313" key="3">
    <source>
        <dbReference type="Proteomes" id="UP000596329"/>
    </source>
</evidence>
<dbReference type="PROSITE" id="PS51257">
    <property type="entry name" value="PROKAR_LIPOPROTEIN"/>
    <property type="match status" value="1"/>
</dbReference>
<dbReference type="RefSeq" id="WP_094157170.1">
    <property type="nucleotide sequence ID" value="NZ_CP059075.1"/>
</dbReference>
<feature type="signal peptide" evidence="1">
    <location>
        <begin position="1"/>
        <end position="25"/>
    </location>
</feature>
<dbReference type="Proteomes" id="UP000596329">
    <property type="component" value="Chromosome"/>
</dbReference>
<name>A0A7U2RB21_FLAPS</name>
<feature type="chain" id="PRO_5031272039" description="Lipoprotein" evidence="1">
    <location>
        <begin position="26"/>
        <end position="123"/>
    </location>
</feature>
<evidence type="ECO:0000313" key="2">
    <source>
        <dbReference type="EMBL" id="QRE04909.1"/>
    </source>
</evidence>
<keyword evidence="1" id="KW-0732">Signal</keyword>
<dbReference type="AlphaFoldDB" id="A0A7U2RB21"/>
<sequence>MKKQLHILIIILTLGFFLSPTLSYACGTKTEKSCCKKEKTSKTEKKNCCKKKDSQDKDNSCGGKCGHSNCTSSKSVNFSIISYYEIDFKNNSFNFSEEKSKFYHSKTFISSGFTSIWLIPKIG</sequence>
<dbReference type="EMBL" id="CP059075">
    <property type="protein sequence ID" value="QRE04909.1"/>
    <property type="molecule type" value="Genomic_DNA"/>
</dbReference>